<sequence length="212" mass="23144">MRGTGPAATQLLCFESTVPARIALQKPGPEIFQFLDVGHGTCSWKDCRDPELGQIGRVPSSIKLSKPSGNLRLKGGGPSPRSWASAPMFDKVEKENSLKRLFGKSRKGSNTPSSSPTVEKHQPSLAAFPQPPSNNYLNSFDRSSRGSVAMSDQSQRRDTIPSPTNIGRVTSTNMSSTESQRDVFVMPPPNPQPVKRPIGEKIVRWLKYGPVD</sequence>
<dbReference type="AlphaFoldDB" id="A0A8H2HQS4"/>
<feature type="compositionally biased region" description="Polar residues" evidence="1">
    <location>
        <begin position="161"/>
        <end position="178"/>
    </location>
</feature>
<protein>
    <submittedName>
        <fullName evidence="2">Uncharacterized protein</fullName>
    </submittedName>
</protein>
<name>A0A8H2HQS4_ORBOL</name>
<comment type="caution">
    <text evidence="2">The sequence shown here is derived from an EMBL/GenBank/DDBJ whole genome shotgun (WGS) entry which is preliminary data.</text>
</comment>
<feature type="compositionally biased region" description="Polar residues" evidence="1">
    <location>
        <begin position="108"/>
        <end position="117"/>
    </location>
</feature>
<dbReference type="EMBL" id="SOZJ01000004">
    <property type="protein sequence ID" value="TGJ68356.1"/>
    <property type="molecule type" value="Genomic_DNA"/>
</dbReference>
<proteinExistence type="predicted"/>
<feature type="region of interest" description="Disordered" evidence="1">
    <location>
        <begin position="100"/>
        <end position="196"/>
    </location>
</feature>
<reference evidence="2 3" key="1">
    <citation type="submission" date="2019-03" db="EMBL/GenBank/DDBJ databases">
        <title>Nematode-trapping fungi genome.</title>
        <authorList>
            <person name="Vidal-Diez De Ulzurrun G."/>
        </authorList>
    </citation>
    <scope>NUCLEOTIDE SEQUENCE [LARGE SCALE GENOMIC DNA]</scope>
    <source>
        <strain evidence="2 3">TWF154</strain>
    </source>
</reference>
<evidence type="ECO:0000313" key="3">
    <source>
        <dbReference type="Proteomes" id="UP000297595"/>
    </source>
</evidence>
<evidence type="ECO:0000256" key="1">
    <source>
        <dbReference type="SAM" id="MobiDB-lite"/>
    </source>
</evidence>
<dbReference type="Proteomes" id="UP000297595">
    <property type="component" value="Unassembled WGS sequence"/>
</dbReference>
<accession>A0A8H2HQS4</accession>
<gene>
    <name evidence="2" type="ORF">EYR41_007411</name>
</gene>
<feature type="region of interest" description="Disordered" evidence="1">
    <location>
        <begin position="66"/>
        <end position="87"/>
    </location>
</feature>
<organism evidence="2 3">
    <name type="scientific">Orbilia oligospora</name>
    <name type="common">Nematode-trapping fungus</name>
    <name type="synonym">Arthrobotrys oligospora</name>
    <dbReference type="NCBI Taxonomy" id="2813651"/>
    <lineage>
        <taxon>Eukaryota</taxon>
        <taxon>Fungi</taxon>
        <taxon>Dikarya</taxon>
        <taxon>Ascomycota</taxon>
        <taxon>Pezizomycotina</taxon>
        <taxon>Orbiliomycetes</taxon>
        <taxon>Orbiliales</taxon>
        <taxon>Orbiliaceae</taxon>
        <taxon>Orbilia</taxon>
    </lineage>
</organism>
<evidence type="ECO:0000313" key="2">
    <source>
        <dbReference type="EMBL" id="TGJ68356.1"/>
    </source>
</evidence>